<evidence type="ECO:0000256" key="8">
    <source>
        <dbReference type="HAMAP-Rule" id="MF_00139"/>
    </source>
</evidence>
<dbReference type="PANTHER" id="PTHR11692:SF0">
    <property type="entry name" value="BIFUNCTIONAL PURINE BIOSYNTHESIS PROTEIN ATIC"/>
    <property type="match status" value="1"/>
</dbReference>
<dbReference type="CDD" id="cd01421">
    <property type="entry name" value="IMPCH"/>
    <property type="match status" value="1"/>
</dbReference>
<evidence type="ECO:0000313" key="11">
    <source>
        <dbReference type="Proteomes" id="UP001500067"/>
    </source>
</evidence>
<comment type="pathway">
    <text evidence="1 8">Purine metabolism; IMP biosynthesis via de novo pathway; IMP from 5-formamido-1-(5-phospho-D-ribosyl)imidazole-4-carboxamide: step 1/1.</text>
</comment>
<dbReference type="InterPro" id="IPR036914">
    <property type="entry name" value="MGS-like_dom_sf"/>
</dbReference>
<evidence type="ECO:0000256" key="3">
    <source>
        <dbReference type="ARBA" id="ARBA00007667"/>
    </source>
</evidence>
<dbReference type="EC" id="2.1.2.3" evidence="8"/>
<accession>A0ABP8NGY0</accession>
<dbReference type="SMART" id="SM00851">
    <property type="entry name" value="MGS"/>
    <property type="match status" value="1"/>
</dbReference>
<dbReference type="InterPro" id="IPR024051">
    <property type="entry name" value="AICAR_Tfase_dup_dom_sf"/>
</dbReference>
<dbReference type="InterPro" id="IPR002695">
    <property type="entry name" value="PurH-like"/>
</dbReference>
<comment type="catalytic activity">
    <reaction evidence="8">
        <text>IMP + H2O = 5-formamido-1-(5-phospho-D-ribosyl)imidazole-4-carboxamide</text>
        <dbReference type="Rhea" id="RHEA:18445"/>
        <dbReference type="ChEBI" id="CHEBI:15377"/>
        <dbReference type="ChEBI" id="CHEBI:58053"/>
        <dbReference type="ChEBI" id="CHEBI:58467"/>
        <dbReference type="EC" id="3.5.4.10"/>
    </reaction>
</comment>
<dbReference type="EC" id="3.5.4.10" evidence="8"/>
<keyword evidence="5 8" id="KW-0658">Purine biosynthesis</keyword>
<keyword evidence="7 8" id="KW-0511">Multifunctional enzyme</keyword>
<dbReference type="InterPro" id="IPR016193">
    <property type="entry name" value="Cytidine_deaminase-like"/>
</dbReference>
<dbReference type="SUPFAM" id="SSF53927">
    <property type="entry name" value="Cytidine deaminase-like"/>
    <property type="match status" value="1"/>
</dbReference>
<comment type="caution">
    <text evidence="10">The sequence shown here is derived from an EMBL/GenBank/DDBJ whole genome shotgun (WGS) entry which is preliminary data.</text>
</comment>
<dbReference type="Pfam" id="PF02142">
    <property type="entry name" value="MGS"/>
    <property type="match status" value="1"/>
</dbReference>
<dbReference type="HAMAP" id="MF_00139">
    <property type="entry name" value="PurH"/>
    <property type="match status" value="1"/>
</dbReference>
<organism evidence="10 11">
    <name type="scientific">Nemorincola caseinilytica</name>
    <dbReference type="NCBI Taxonomy" id="2054315"/>
    <lineage>
        <taxon>Bacteria</taxon>
        <taxon>Pseudomonadati</taxon>
        <taxon>Bacteroidota</taxon>
        <taxon>Chitinophagia</taxon>
        <taxon>Chitinophagales</taxon>
        <taxon>Chitinophagaceae</taxon>
        <taxon>Nemorincola</taxon>
    </lineage>
</organism>
<dbReference type="SUPFAM" id="SSF52335">
    <property type="entry name" value="Methylglyoxal synthase-like"/>
    <property type="match status" value="1"/>
</dbReference>
<comment type="pathway">
    <text evidence="2 8">Purine metabolism; IMP biosynthesis via de novo pathway; 5-formamido-1-(5-phospho-D-ribosyl)imidazole-4-carboxamide from 5-amino-1-(5-phospho-D-ribosyl)imidazole-4-carboxamide (10-formyl THF route): step 1/1.</text>
</comment>
<evidence type="ECO:0000256" key="4">
    <source>
        <dbReference type="ARBA" id="ARBA00022679"/>
    </source>
</evidence>
<dbReference type="SMART" id="SM00798">
    <property type="entry name" value="AICARFT_IMPCHas"/>
    <property type="match status" value="1"/>
</dbReference>
<comment type="similarity">
    <text evidence="3 8">Belongs to the PurH family.</text>
</comment>
<comment type="catalytic activity">
    <reaction evidence="8">
        <text>(6R)-10-formyltetrahydrofolate + 5-amino-1-(5-phospho-beta-D-ribosyl)imidazole-4-carboxamide = 5-formamido-1-(5-phospho-D-ribosyl)imidazole-4-carboxamide + (6S)-5,6,7,8-tetrahydrofolate</text>
        <dbReference type="Rhea" id="RHEA:22192"/>
        <dbReference type="ChEBI" id="CHEBI:57453"/>
        <dbReference type="ChEBI" id="CHEBI:58467"/>
        <dbReference type="ChEBI" id="CHEBI:58475"/>
        <dbReference type="ChEBI" id="CHEBI:195366"/>
        <dbReference type="EC" id="2.1.2.3"/>
    </reaction>
</comment>
<comment type="domain">
    <text evidence="8">The IMP cyclohydrolase activity resides in the N-terminal region.</text>
</comment>
<feature type="domain" description="MGS-like" evidence="9">
    <location>
        <begin position="1"/>
        <end position="147"/>
    </location>
</feature>
<dbReference type="RefSeq" id="WP_345081606.1">
    <property type="nucleotide sequence ID" value="NZ_BAABFA010000010.1"/>
</dbReference>
<dbReference type="Proteomes" id="UP001500067">
    <property type="component" value="Unassembled WGS sequence"/>
</dbReference>
<reference evidence="11" key="1">
    <citation type="journal article" date="2019" name="Int. J. Syst. Evol. Microbiol.">
        <title>The Global Catalogue of Microorganisms (GCM) 10K type strain sequencing project: providing services to taxonomists for standard genome sequencing and annotation.</title>
        <authorList>
            <consortium name="The Broad Institute Genomics Platform"/>
            <consortium name="The Broad Institute Genome Sequencing Center for Infectious Disease"/>
            <person name="Wu L."/>
            <person name="Ma J."/>
        </authorList>
    </citation>
    <scope>NUCLEOTIDE SEQUENCE [LARGE SCALE GENOMIC DNA]</scope>
    <source>
        <strain evidence="11">JCM 32105</strain>
    </source>
</reference>
<proteinExistence type="inferred from homology"/>
<dbReference type="PANTHER" id="PTHR11692">
    <property type="entry name" value="BIFUNCTIONAL PURINE BIOSYNTHESIS PROTEIN PURH"/>
    <property type="match status" value="1"/>
</dbReference>
<dbReference type="Gene3D" id="3.40.50.1380">
    <property type="entry name" value="Methylglyoxal synthase-like domain"/>
    <property type="match status" value="1"/>
</dbReference>
<evidence type="ECO:0000313" key="10">
    <source>
        <dbReference type="EMBL" id="GAA4465275.1"/>
    </source>
</evidence>
<dbReference type="InterPro" id="IPR011607">
    <property type="entry name" value="MGS-like_dom"/>
</dbReference>
<keyword evidence="4 8" id="KW-0808">Transferase</keyword>
<name>A0ABP8NGY0_9BACT</name>
<dbReference type="Pfam" id="PF01808">
    <property type="entry name" value="AICARFT_IMPCHas"/>
    <property type="match status" value="1"/>
</dbReference>
<dbReference type="NCBIfam" id="NF002049">
    <property type="entry name" value="PRK00881.1"/>
    <property type="match status" value="1"/>
</dbReference>
<evidence type="ECO:0000256" key="6">
    <source>
        <dbReference type="ARBA" id="ARBA00022801"/>
    </source>
</evidence>
<dbReference type="PROSITE" id="PS51855">
    <property type="entry name" value="MGS"/>
    <property type="match status" value="1"/>
</dbReference>
<keyword evidence="11" id="KW-1185">Reference proteome</keyword>
<dbReference type="PIRSF" id="PIRSF000414">
    <property type="entry name" value="AICARFT_IMPCHas"/>
    <property type="match status" value="1"/>
</dbReference>
<keyword evidence="6 8" id="KW-0378">Hydrolase</keyword>
<dbReference type="Gene3D" id="3.40.140.20">
    <property type="match status" value="2"/>
</dbReference>
<protein>
    <recommendedName>
        <fullName evidence="8">Bifunctional purine biosynthesis protein PurH</fullName>
    </recommendedName>
    <domain>
        <recommendedName>
            <fullName evidence="8">Phosphoribosylaminoimidazolecarboxamide formyltransferase</fullName>
            <ecNumber evidence="8">2.1.2.3</ecNumber>
        </recommendedName>
        <alternativeName>
            <fullName evidence="8">AICAR transformylase</fullName>
        </alternativeName>
    </domain>
    <domain>
        <recommendedName>
            <fullName evidence="8">IMP cyclohydrolase</fullName>
            <ecNumber evidence="8">3.5.4.10</ecNumber>
        </recommendedName>
        <alternativeName>
            <fullName evidence="8">ATIC</fullName>
        </alternativeName>
        <alternativeName>
            <fullName evidence="8">IMP synthase</fullName>
        </alternativeName>
        <alternativeName>
            <fullName evidence="8">Inosinicase</fullName>
        </alternativeName>
    </domain>
</protein>
<evidence type="ECO:0000256" key="5">
    <source>
        <dbReference type="ARBA" id="ARBA00022755"/>
    </source>
</evidence>
<evidence type="ECO:0000259" key="9">
    <source>
        <dbReference type="PROSITE" id="PS51855"/>
    </source>
</evidence>
<evidence type="ECO:0000256" key="7">
    <source>
        <dbReference type="ARBA" id="ARBA00023268"/>
    </source>
</evidence>
<evidence type="ECO:0000256" key="1">
    <source>
        <dbReference type="ARBA" id="ARBA00004844"/>
    </source>
</evidence>
<sequence>MDRKITSALISVFYKDGLEPIVRKLYQLGVALYSTGGTQTFIEGLGIPCTPVEQVTGYPSILGGRVKTLHPGVFGGILARRDLPEDMAQASQYNIPMLDLVIVDLYPFEETVKQTSEEKAIIEKIDIGGVSLIRAAGKNHKDVYIVASRHQYAELLQTLEAGNGTTTYEQRRSAAAAAFAECAHYDVAIAGYFNKEDGAAYSQLSYGSKQVLRYGENPHQQAAFYGELDALFSKLNGKELSYNNLVDVDAACQVVSEFTRSVFAIIKHTNVCGIAERDTVSAAWDAALAGDPESAFGGVLATNTAIDAATATKINELFFEILIAPSFDEDALAILKGKKNRILLQQKAAFYPLKEYKRVLNGILVQSADDKNFTEWAEAGGRMCTDTEKADLLFANIVCKHLKSNAIAIVKDRQLIGKGCGQTSRIDALRHAVDKAKQSGFATAGAVMASDAFFPFDDCVRMAHEAGVTAVIQPGGSVRDADSIAYCRANDMAMVMTQLRHFKH</sequence>
<gene>
    <name evidence="8 10" type="primary">purH</name>
    <name evidence="10" type="ORF">GCM10023093_17160</name>
</gene>
<dbReference type="EMBL" id="BAABFA010000010">
    <property type="protein sequence ID" value="GAA4465275.1"/>
    <property type="molecule type" value="Genomic_DNA"/>
</dbReference>
<evidence type="ECO:0000256" key="2">
    <source>
        <dbReference type="ARBA" id="ARBA00004954"/>
    </source>
</evidence>